<evidence type="ECO:0000256" key="6">
    <source>
        <dbReference type="ARBA" id="ARBA00022843"/>
    </source>
</evidence>
<dbReference type="GO" id="GO:0006355">
    <property type="term" value="P:regulation of DNA-templated transcription"/>
    <property type="evidence" value="ECO:0007669"/>
    <property type="project" value="InterPro"/>
</dbReference>
<proteinExistence type="predicted"/>
<feature type="region of interest" description="Disordered" evidence="10">
    <location>
        <begin position="388"/>
        <end position="429"/>
    </location>
</feature>
<evidence type="ECO:0000313" key="12">
    <source>
        <dbReference type="EMBL" id="KZT42491.1"/>
    </source>
</evidence>
<evidence type="ECO:0000256" key="2">
    <source>
        <dbReference type="ARBA" id="ARBA00004496"/>
    </source>
</evidence>
<feature type="compositionally biased region" description="Basic and acidic residues" evidence="10">
    <location>
        <begin position="1"/>
        <end position="17"/>
    </location>
</feature>
<evidence type="ECO:0000256" key="4">
    <source>
        <dbReference type="ARBA" id="ARBA00022499"/>
    </source>
</evidence>
<keyword evidence="7" id="KW-0805">Transcription regulation</keyword>
<protein>
    <recommendedName>
        <fullName evidence="11">Zinc-finger domain-containing protein</fullName>
    </recommendedName>
</protein>
<dbReference type="InterPro" id="IPR040221">
    <property type="entry name" value="CDCA7/CDA7L"/>
</dbReference>
<dbReference type="Proteomes" id="UP000076798">
    <property type="component" value="Unassembled WGS sequence"/>
</dbReference>
<accession>A0A166H9Y5</accession>
<keyword evidence="4" id="KW-1017">Isopeptide bond</keyword>
<evidence type="ECO:0000313" key="13">
    <source>
        <dbReference type="Proteomes" id="UP000076798"/>
    </source>
</evidence>
<feature type="domain" description="Zinc-finger" evidence="11">
    <location>
        <begin position="125"/>
        <end position="168"/>
    </location>
</feature>
<evidence type="ECO:0000256" key="8">
    <source>
        <dbReference type="ARBA" id="ARBA00023163"/>
    </source>
</evidence>
<name>A0A166H9Y5_9AGAM</name>
<dbReference type="Pfam" id="PF10497">
    <property type="entry name" value="zf-4CXXC_R1"/>
    <property type="match status" value="2"/>
</dbReference>
<feature type="compositionally biased region" description="Acidic residues" evidence="10">
    <location>
        <begin position="601"/>
        <end position="613"/>
    </location>
</feature>
<keyword evidence="9" id="KW-0539">Nucleus</keyword>
<keyword evidence="13" id="KW-1185">Reference proteome</keyword>
<sequence>MPVTDDSRSKDSRRRTLSEASLAESDHATVSKKRKQAVNEVEGGKSSQVTSNGQLPHFYCHQCSKKRDGELEIVCTYIGKTLCRSKYCKACLKNRYGQSLEDIKTAGIPNDRKAIEGHTRTLGYIWRCPKCNDCCNCKMCRKKAGLGPTGNLLFAAKRKGLDSAADMLEQDPLALGVMRGQKLPEEERTQPKPKLRVPKASSGVDAEGNPLPVLDKKAKAAADKLKEPPQPEWKEIDTELDRGQVEDRIAIREFASRFSSLLDIAAKYVDELDEFEIFSDSTCKALIVSLLELLSRNHDDKAISIACKAIRSNGPTPLKIWGVLEASRDASTPASPLAGLPDPASPPMTAYRTRTGHQISQAVQLIPVIIYLIEAAVTTPEIHDAVESDAYEGKQDRREASRRVKEEKEKWSETKKELTDERAENEGKPGWDVEPWKTRMKTLEKAHKSLVWSIEFVDYQTAPRHAPRFRRLGIDLDDRVYYALSASESKKLPKDEDRAHFRKWAWFVAVWGKRPGSLEFDEDGDPIEDQWWGFYEPKQIRKLSRWVGWTGEMRDITQGPVGRRRRRGPRAKGEEGNDAESDGTPGEFLSRPASPLSDLSVSEDEGEESEEEQINVNLERKDIDLGGPTSSAEMRSLARNLLTFADWLDWRTTKSED</sequence>
<dbReference type="GO" id="GO:0005737">
    <property type="term" value="C:cytoplasm"/>
    <property type="evidence" value="ECO:0007669"/>
    <property type="project" value="UniProtKB-SubCell"/>
</dbReference>
<feature type="region of interest" description="Disordered" evidence="10">
    <location>
        <begin position="557"/>
        <end position="631"/>
    </location>
</feature>
<dbReference type="GO" id="GO:0005634">
    <property type="term" value="C:nucleus"/>
    <property type="evidence" value="ECO:0007669"/>
    <property type="project" value="UniProtKB-SubCell"/>
</dbReference>
<dbReference type="AlphaFoldDB" id="A0A166H9Y5"/>
<reference evidence="12 13" key="1">
    <citation type="journal article" date="2016" name="Mol. Biol. Evol.">
        <title>Comparative Genomics of Early-Diverging Mushroom-Forming Fungi Provides Insights into the Origins of Lignocellulose Decay Capabilities.</title>
        <authorList>
            <person name="Nagy L.G."/>
            <person name="Riley R."/>
            <person name="Tritt A."/>
            <person name="Adam C."/>
            <person name="Daum C."/>
            <person name="Floudas D."/>
            <person name="Sun H."/>
            <person name="Yadav J.S."/>
            <person name="Pangilinan J."/>
            <person name="Larsson K.H."/>
            <person name="Matsuura K."/>
            <person name="Barry K."/>
            <person name="Labutti K."/>
            <person name="Kuo R."/>
            <person name="Ohm R.A."/>
            <person name="Bhattacharya S.S."/>
            <person name="Shirouzu T."/>
            <person name="Yoshinaga Y."/>
            <person name="Martin F.M."/>
            <person name="Grigoriev I.V."/>
            <person name="Hibbett D.S."/>
        </authorList>
    </citation>
    <scope>NUCLEOTIDE SEQUENCE [LARGE SCALE GENOMIC DNA]</scope>
    <source>
        <strain evidence="12 13">HHB10207 ss-3</strain>
    </source>
</reference>
<evidence type="ECO:0000256" key="10">
    <source>
        <dbReference type="SAM" id="MobiDB-lite"/>
    </source>
</evidence>
<feature type="region of interest" description="Disordered" evidence="10">
    <location>
        <begin position="1"/>
        <end position="49"/>
    </location>
</feature>
<evidence type="ECO:0000256" key="5">
    <source>
        <dbReference type="ARBA" id="ARBA00022553"/>
    </source>
</evidence>
<feature type="region of interest" description="Disordered" evidence="10">
    <location>
        <begin position="181"/>
        <end position="211"/>
    </location>
</feature>
<comment type="subcellular location">
    <subcellularLocation>
        <location evidence="2">Cytoplasm</location>
    </subcellularLocation>
    <subcellularLocation>
        <location evidence="1">Nucleus</location>
    </subcellularLocation>
</comment>
<dbReference type="InterPro" id="IPR018866">
    <property type="entry name" value="Znf-4CXXC_R1"/>
</dbReference>
<keyword evidence="6" id="KW-0832">Ubl conjugation</keyword>
<dbReference type="PANTHER" id="PTHR31169">
    <property type="entry name" value="OS05G0300700 PROTEIN"/>
    <property type="match status" value="1"/>
</dbReference>
<gene>
    <name evidence="12" type="ORF">SISSUDRAFT_1058577</name>
</gene>
<dbReference type="OrthoDB" id="298344at2759"/>
<organism evidence="12 13">
    <name type="scientific">Sistotremastrum suecicum HHB10207 ss-3</name>
    <dbReference type="NCBI Taxonomy" id="1314776"/>
    <lineage>
        <taxon>Eukaryota</taxon>
        <taxon>Fungi</taxon>
        <taxon>Dikarya</taxon>
        <taxon>Basidiomycota</taxon>
        <taxon>Agaricomycotina</taxon>
        <taxon>Agaricomycetes</taxon>
        <taxon>Sistotremastrales</taxon>
        <taxon>Sistotremastraceae</taxon>
        <taxon>Sistotremastrum</taxon>
    </lineage>
</organism>
<evidence type="ECO:0000259" key="11">
    <source>
        <dbReference type="Pfam" id="PF10497"/>
    </source>
</evidence>
<dbReference type="STRING" id="1314776.A0A166H9Y5"/>
<evidence type="ECO:0000256" key="7">
    <source>
        <dbReference type="ARBA" id="ARBA00023015"/>
    </source>
</evidence>
<dbReference type="EMBL" id="KV428013">
    <property type="protein sequence ID" value="KZT42491.1"/>
    <property type="molecule type" value="Genomic_DNA"/>
</dbReference>
<evidence type="ECO:0000256" key="1">
    <source>
        <dbReference type="ARBA" id="ARBA00004123"/>
    </source>
</evidence>
<evidence type="ECO:0000256" key="3">
    <source>
        <dbReference type="ARBA" id="ARBA00022490"/>
    </source>
</evidence>
<dbReference type="PANTHER" id="PTHR31169:SF8">
    <property type="entry name" value="ZINC-FINGER DOMAIN OF MONOAMINE-OXIDASE A REPRESSOR R1 PROTEIN"/>
    <property type="match status" value="1"/>
</dbReference>
<evidence type="ECO:0000256" key="9">
    <source>
        <dbReference type="ARBA" id="ARBA00023242"/>
    </source>
</evidence>
<feature type="domain" description="Zinc-finger" evidence="11">
    <location>
        <begin position="59"/>
        <end position="104"/>
    </location>
</feature>
<keyword evidence="3" id="KW-0963">Cytoplasm</keyword>
<keyword evidence="8" id="KW-0804">Transcription</keyword>
<keyword evidence="5" id="KW-0597">Phosphoprotein</keyword>